<dbReference type="SUPFAM" id="SSF53901">
    <property type="entry name" value="Thiolase-like"/>
    <property type="match status" value="1"/>
</dbReference>
<dbReference type="InterPro" id="IPR050091">
    <property type="entry name" value="PKS_NRPS_Biosynth_Enz"/>
</dbReference>
<keyword evidence="2" id="KW-0597">Phosphoprotein</keyword>
<evidence type="ECO:0000313" key="7">
    <source>
        <dbReference type="EMBL" id="CEL96742.1"/>
    </source>
</evidence>
<feature type="compositionally biased region" description="Low complexity" evidence="4">
    <location>
        <begin position="467"/>
        <end position="478"/>
    </location>
</feature>
<reference evidence="7 8" key="1">
    <citation type="submission" date="2014-11" db="EMBL/GenBank/DDBJ databases">
        <authorList>
            <person name="Zhu J."/>
            <person name="Qi W."/>
            <person name="Song R."/>
        </authorList>
    </citation>
    <scope>NUCLEOTIDE SEQUENCE [LARGE SCALE GENOMIC DNA]</scope>
</reference>
<sequence>MVTHGCLLHNAHLCLQVFGADTKLDDPDAPNECLTNMPLHHFPEFIKRRKALTLQKRGYHLSCFSWLPVYHDMGLVGFFCAPFLTGFSTYLMSPLDFIRRPHLWLQGVSRFKCGATGAPNFGFELVTRAFDKPELKEVFDQLDLSGVAGFCCGAEPIRASTVNKFVKKFASKGVTPNLFVPAYGMAENTLFISGRRGYDYNPLTITVDANKLRTEGVVELLEGEIPPSVTSAQFVGCGGPPPGVEVRIVDPETLREVPPGRRGEIWCRSASTAGGYFNLPEKTAEAFRGQCTYLNGELSKPHYLRTGDSGFFHQGEIFVAGRIKDMIIVRGRNLFPQDIEEVVEEVAEVRKGCSVAFALDVDDTEQLALCVEIKQQQSASLLAWLTGGGQEKPDYHSKAKEIAKVVSQRIGIPVYRIWLVKPRSVRKTTSGKVRRSTTRDLLLDGKVSTVLHDEILIKEVNDSASASTASPKSLSAAAPPSPDVTPIPPRNLSPAPSPSLLRPPSVTNTPSSCVVEAMGAALDTPMPATITLTPPRDGAVRQEQRKGVDKVIIENAVRIFAVEESVVDFHAPIQELGVSSIKAVEFAEAVSKALGLNIDVTILFSHQTLDQIADFLVEELEGRTECVSPTPSVDVLSNTAVSDATGHIAIIGAACRLPGGISSLAQLWDAVSSGKDAIEQIPASRWDIDEFYHPNPDAEARMYVREGGFIKNAEMFDNGFFRVSDVEAKTMDPQQRILLEVCYESLNSAGLEKKALMQKPVGVFVGCCSFEWSSIQAKMGAGAFSSYTATSAAPSILANRISYILGIHGPSMTVDTACSSSLVAIDSAASTLRKDPNGCKTAVAAAINTMLNPHTTIALCKARFMAPDARCKTFDAAANGYVRGEGAGAIVLKRLDDMDSKERGRLVLAMLRGACVNHGGRAVTLTAPNGIAQQNVIKGALKSAGLQPNDVDFLEAHGTGTALGDPIEVAALKAVFAKSRRDAGVSPLAIGAVKTHIGHLEGAAGMAGVLKTICCLQMQRVPPNLHLKTLNPNINTEGFPVVFPSAADGFQLTRKNGGALVAGVSSFGFGGTNAHVILSSPFDAPEEDTAAAQENKETRPRVAFLFTGQGSQYVGMGKDLYETDEVFRANLDRCAALVDPHLPRSMLGLIYPQTHDEATKAELQGLLSQARYQQPILFSLGYSLAQSLIKRGVWGSPWSWPVLA</sequence>
<dbReference type="GO" id="GO:0006633">
    <property type="term" value="P:fatty acid biosynthetic process"/>
    <property type="evidence" value="ECO:0007669"/>
    <property type="project" value="InterPro"/>
</dbReference>
<evidence type="ECO:0000256" key="4">
    <source>
        <dbReference type="SAM" id="MobiDB-lite"/>
    </source>
</evidence>
<dbReference type="VEuPathDB" id="CryptoDB:Vbra_12047"/>
<dbReference type="InterPro" id="IPR018201">
    <property type="entry name" value="Ketoacyl_synth_AS"/>
</dbReference>
<dbReference type="SUPFAM" id="SSF47336">
    <property type="entry name" value="ACP-like"/>
    <property type="match status" value="1"/>
</dbReference>
<dbReference type="InterPro" id="IPR042099">
    <property type="entry name" value="ANL_N_sf"/>
</dbReference>
<dbReference type="Gene3D" id="3.40.50.12780">
    <property type="entry name" value="N-terminal domain of ligase-like"/>
    <property type="match status" value="1"/>
</dbReference>
<dbReference type="GO" id="GO:0004315">
    <property type="term" value="F:3-oxoacyl-[acyl-carrier-protein] synthase activity"/>
    <property type="evidence" value="ECO:0007669"/>
    <property type="project" value="InterPro"/>
</dbReference>
<keyword evidence="8" id="KW-1185">Reference proteome</keyword>
<dbReference type="InterPro" id="IPR001227">
    <property type="entry name" value="Ac_transferase_dom_sf"/>
</dbReference>
<feature type="domain" description="Carrier" evidence="5">
    <location>
        <begin position="543"/>
        <end position="620"/>
    </location>
</feature>
<dbReference type="EMBL" id="CDMY01000244">
    <property type="protein sequence ID" value="CEL96742.1"/>
    <property type="molecule type" value="Genomic_DNA"/>
</dbReference>
<evidence type="ECO:0000313" key="8">
    <source>
        <dbReference type="Proteomes" id="UP000041254"/>
    </source>
</evidence>
<dbReference type="InterPro" id="IPR009081">
    <property type="entry name" value="PP-bd_ACP"/>
</dbReference>
<dbReference type="GO" id="GO:0004312">
    <property type="term" value="F:fatty acid synthase activity"/>
    <property type="evidence" value="ECO:0007669"/>
    <property type="project" value="TreeGrafter"/>
</dbReference>
<dbReference type="AlphaFoldDB" id="A0A0G4EIB8"/>
<name>A0A0G4EIB8_VITBC</name>
<protein>
    <submittedName>
        <fullName evidence="7">Uncharacterized protein</fullName>
    </submittedName>
</protein>
<dbReference type="SMART" id="SM00825">
    <property type="entry name" value="PKS_KS"/>
    <property type="match status" value="1"/>
</dbReference>
<dbReference type="InParanoid" id="A0A0G4EIB8"/>
<dbReference type="InterPro" id="IPR045851">
    <property type="entry name" value="AMP-bd_C_sf"/>
</dbReference>
<feature type="region of interest" description="Disordered" evidence="4">
    <location>
        <begin position="467"/>
        <end position="508"/>
    </location>
</feature>
<dbReference type="InterPro" id="IPR020806">
    <property type="entry name" value="PKS_PP-bd"/>
</dbReference>
<dbReference type="PhylomeDB" id="A0A0G4EIB8"/>
<dbReference type="InterPro" id="IPR000873">
    <property type="entry name" value="AMP-dep_synth/lig_dom"/>
</dbReference>
<feature type="domain" description="Ketosynthase family 3 (KS3)" evidence="6">
    <location>
        <begin position="645"/>
        <end position="1080"/>
    </location>
</feature>
<dbReference type="Gene3D" id="3.40.47.10">
    <property type="match status" value="1"/>
</dbReference>
<dbReference type="PANTHER" id="PTHR43775:SF37">
    <property type="entry name" value="SI:DKEY-61P9.11"/>
    <property type="match status" value="1"/>
</dbReference>
<dbReference type="SMART" id="SM01294">
    <property type="entry name" value="PKS_PP_betabranch"/>
    <property type="match status" value="1"/>
</dbReference>
<dbReference type="InterPro" id="IPR020841">
    <property type="entry name" value="PKS_Beta-ketoAc_synthase_dom"/>
</dbReference>
<dbReference type="Gene3D" id="3.30.300.30">
    <property type="match status" value="1"/>
</dbReference>
<dbReference type="Proteomes" id="UP000041254">
    <property type="component" value="Unassembled WGS sequence"/>
</dbReference>
<dbReference type="PANTHER" id="PTHR43775">
    <property type="entry name" value="FATTY ACID SYNTHASE"/>
    <property type="match status" value="1"/>
</dbReference>
<dbReference type="Gene3D" id="1.10.1200.10">
    <property type="entry name" value="ACP-like"/>
    <property type="match status" value="1"/>
</dbReference>
<dbReference type="PROSITE" id="PS52004">
    <property type="entry name" value="KS3_2"/>
    <property type="match status" value="1"/>
</dbReference>
<dbReference type="Pfam" id="PF00698">
    <property type="entry name" value="Acyl_transf_1"/>
    <property type="match status" value="1"/>
</dbReference>
<dbReference type="InterPro" id="IPR016035">
    <property type="entry name" value="Acyl_Trfase/lysoPLipase"/>
</dbReference>
<dbReference type="InterPro" id="IPR014030">
    <property type="entry name" value="Ketoacyl_synth_N"/>
</dbReference>
<dbReference type="SUPFAM" id="SSF56801">
    <property type="entry name" value="Acetyl-CoA synthetase-like"/>
    <property type="match status" value="1"/>
</dbReference>
<evidence type="ECO:0000256" key="2">
    <source>
        <dbReference type="ARBA" id="ARBA00022553"/>
    </source>
</evidence>
<organism evidence="7 8">
    <name type="scientific">Vitrella brassicaformis (strain CCMP3155)</name>
    <dbReference type="NCBI Taxonomy" id="1169540"/>
    <lineage>
        <taxon>Eukaryota</taxon>
        <taxon>Sar</taxon>
        <taxon>Alveolata</taxon>
        <taxon>Colpodellida</taxon>
        <taxon>Vitrellaceae</taxon>
        <taxon>Vitrella</taxon>
    </lineage>
</organism>
<dbReference type="OMA" id="RWIFTDE"/>
<evidence type="ECO:0000256" key="1">
    <source>
        <dbReference type="ARBA" id="ARBA00022450"/>
    </source>
</evidence>
<dbReference type="OrthoDB" id="16262at2759"/>
<dbReference type="SUPFAM" id="SSF52151">
    <property type="entry name" value="FabD/lysophospholipase-like"/>
    <property type="match status" value="1"/>
</dbReference>
<dbReference type="Pfam" id="PF00550">
    <property type="entry name" value="PP-binding"/>
    <property type="match status" value="1"/>
</dbReference>
<dbReference type="Pfam" id="PF00109">
    <property type="entry name" value="ketoacyl-synt"/>
    <property type="match status" value="1"/>
</dbReference>
<evidence type="ECO:0000256" key="3">
    <source>
        <dbReference type="ARBA" id="ARBA00022679"/>
    </source>
</evidence>
<dbReference type="Gene3D" id="3.40.366.10">
    <property type="entry name" value="Malonyl-Coenzyme A Acyl Carrier Protein, domain 2"/>
    <property type="match status" value="1"/>
</dbReference>
<dbReference type="PROSITE" id="PS50075">
    <property type="entry name" value="CARRIER"/>
    <property type="match status" value="1"/>
</dbReference>
<evidence type="ECO:0000259" key="6">
    <source>
        <dbReference type="PROSITE" id="PS52004"/>
    </source>
</evidence>
<dbReference type="Pfam" id="PF00501">
    <property type="entry name" value="AMP-binding"/>
    <property type="match status" value="1"/>
</dbReference>
<gene>
    <name evidence="7" type="ORF">Vbra_12047</name>
</gene>
<accession>A0A0G4EIB8</accession>
<dbReference type="GO" id="GO:0031177">
    <property type="term" value="F:phosphopantetheine binding"/>
    <property type="evidence" value="ECO:0007669"/>
    <property type="project" value="InterPro"/>
</dbReference>
<keyword evidence="1" id="KW-0596">Phosphopantetheine</keyword>
<dbReference type="InterPro" id="IPR014031">
    <property type="entry name" value="Ketoacyl_synth_C"/>
</dbReference>
<dbReference type="SMART" id="SM00823">
    <property type="entry name" value="PKS_PP"/>
    <property type="match status" value="1"/>
</dbReference>
<dbReference type="InterPro" id="IPR036736">
    <property type="entry name" value="ACP-like_sf"/>
</dbReference>
<dbReference type="InterPro" id="IPR014043">
    <property type="entry name" value="Acyl_transferase_dom"/>
</dbReference>
<feature type="compositionally biased region" description="Pro residues" evidence="4">
    <location>
        <begin position="479"/>
        <end position="497"/>
    </location>
</feature>
<evidence type="ECO:0000259" key="5">
    <source>
        <dbReference type="PROSITE" id="PS50075"/>
    </source>
</evidence>
<dbReference type="STRING" id="1169540.A0A0G4EIB8"/>
<dbReference type="CDD" id="cd00833">
    <property type="entry name" value="PKS"/>
    <property type="match status" value="1"/>
</dbReference>
<proteinExistence type="predicted"/>
<dbReference type="Pfam" id="PF02801">
    <property type="entry name" value="Ketoacyl-synt_C"/>
    <property type="match status" value="1"/>
</dbReference>
<keyword evidence="3" id="KW-0808">Transferase</keyword>
<dbReference type="PROSITE" id="PS00606">
    <property type="entry name" value="KS3_1"/>
    <property type="match status" value="1"/>
</dbReference>
<dbReference type="InterPro" id="IPR016039">
    <property type="entry name" value="Thiolase-like"/>
</dbReference>